<dbReference type="EMBL" id="JAGRQC010000001">
    <property type="protein sequence ID" value="MBR0551245.1"/>
    <property type="molecule type" value="Genomic_DNA"/>
</dbReference>
<gene>
    <name evidence="4" type="ORF">J7S20_01855</name>
</gene>
<feature type="repeat" description="TPR" evidence="3">
    <location>
        <begin position="435"/>
        <end position="468"/>
    </location>
</feature>
<evidence type="ECO:0000256" key="1">
    <source>
        <dbReference type="ARBA" id="ARBA00022737"/>
    </source>
</evidence>
<evidence type="ECO:0000256" key="3">
    <source>
        <dbReference type="PROSITE-ProRule" id="PRU00339"/>
    </source>
</evidence>
<dbReference type="AlphaFoldDB" id="A0A8T4IE23"/>
<dbReference type="RefSeq" id="WP_284052530.1">
    <property type="nucleotide sequence ID" value="NZ_JAGRQC010000001.1"/>
</dbReference>
<keyword evidence="1" id="KW-0677">Repeat</keyword>
<dbReference type="InterPro" id="IPR019734">
    <property type="entry name" value="TPR_rpt"/>
</dbReference>
<dbReference type="Proteomes" id="UP000676996">
    <property type="component" value="Unassembled WGS sequence"/>
</dbReference>
<dbReference type="PROSITE" id="PS50005">
    <property type="entry name" value="TPR"/>
    <property type="match status" value="2"/>
</dbReference>
<protein>
    <submittedName>
        <fullName evidence="4">Tetratricopeptide repeat protein</fullName>
    </submittedName>
</protein>
<reference evidence="4" key="1">
    <citation type="submission" date="2021-04" db="EMBL/GenBank/DDBJ databases">
        <title>Ouciella asimina sp. nov., isolated from the surface seawater in the hydrothermal field of Okinawa Trough.</title>
        <authorList>
            <person name="Shuang W."/>
        </authorList>
    </citation>
    <scope>NUCLEOTIDE SEQUENCE</scope>
    <source>
        <strain evidence="4">LXI357</strain>
    </source>
</reference>
<dbReference type="PANTHER" id="PTHR45586">
    <property type="entry name" value="TPR REPEAT-CONTAINING PROTEIN PA4667"/>
    <property type="match status" value="1"/>
</dbReference>
<dbReference type="SMART" id="SM00028">
    <property type="entry name" value="TPR"/>
    <property type="match status" value="3"/>
</dbReference>
<dbReference type="Pfam" id="PF13432">
    <property type="entry name" value="TPR_16"/>
    <property type="match status" value="1"/>
</dbReference>
<accession>A0A8T4IE23</accession>
<name>A0A8T4IE23_9SPHN</name>
<evidence type="ECO:0000256" key="2">
    <source>
        <dbReference type="ARBA" id="ARBA00022803"/>
    </source>
</evidence>
<dbReference type="InterPro" id="IPR051012">
    <property type="entry name" value="CellSynth/LPSAsmb/PSIAsmb"/>
</dbReference>
<dbReference type="Gene3D" id="1.25.40.10">
    <property type="entry name" value="Tetratricopeptide repeat domain"/>
    <property type="match status" value="1"/>
</dbReference>
<proteinExistence type="predicted"/>
<evidence type="ECO:0000313" key="4">
    <source>
        <dbReference type="EMBL" id="MBR0551245.1"/>
    </source>
</evidence>
<feature type="repeat" description="TPR" evidence="3">
    <location>
        <begin position="366"/>
        <end position="399"/>
    </location>
</feature>
<dbReference type="InterPro" id="IPR011990">
    <property type="entry name" value="TPR-like_helical_dom_sf"/>
</dbReference>
<sequence>MAPASASTGDLAAYVKARAADADGDVPVAVSGYADALKAAPDNVVVAIRAYREAMTAGDLDLVRQAGAVLDRNQVASPDSYLFTLADAVERHDWKRAHAAIDGLADGPLEFLQPSLNAWVAYGSRRGDPIALLDAANDSAIGAHYARGQRALLLIAKGRTDAGLAALQADLSPDGSDIGIRIGAAQLLRAKGKRDEALNVLRGTDLPDLDPEALLRRKVKPNAAFGIALLYADLMASLTSERVLPLQVLLGRSSLLLEPGDDRTRLLLADALSRDGADMEAHRVLAQIDADSPFARAARNESVTMLTRAGEQQLALEEARRIADAPGANLDEVRDYGDLLVSVGQYGDAAKIYARAIDMAGERAGWPLYLQRGGALEQAGKWNEALPVLRKAQQLAPQQPIVLNYLGYAQIERGENLVEAQKLIEQALRLRPDDPSITDSLGWAYYKRGKIAKAVPLLEKAAKSRPGDVTVNEHLGDAYWRAGRHYEARYAWRAAAVNADGEEAQRIDAKLASGLKQGVD</sequence>
<dbReference type="SUPFAM" id="SSF48452">
    <property type="entry name" value="TPR-like"/>
    <property type="match status" value="2"/>
</dbReference>
<comment type="caution">
    <text evidence="4">The sequence shown here is derived from an EMBL/GenBank/DDBJ whole genome shotgun (WGS) entry which is preliminary data.</text>
</comment>
<keyword evidence="2 3" id="KW-0802">TPR repeat</keyword>
<organism evidence="4 5">
    <name type="scientific">Stakelama marina</name>
    <dbReference type="NCBI Taxonomy" id="2826939"/>
    <lineage>
        <taxon>Bacteria</taxon>
        <taxon>Pseudomonadati</taxon>
        <taxon>Pseudomonadota</taxon>
        <taxon>Alphaproteobacteria</taxon>
        <taxon>Sphingomonadales</taxon>
        <taxon>Sphingomonadaceae</taxon>
        <taxon>Stakelama</taxon>
    </lineage>
</organism>
<evidence type="ECO:0000313" key="5">
    <source>
        <dbReference type="Proteomes" id="UP000676996"/>
    </source>
</evidence>
<dbReference type="Pfam" id="PF14559">
    <property type="entry name" value="TPR_19"/>
    <property type="match status" value="1"/>
</dbReference>
<keyword evidence="5" id="KW-1185">Reference proteome</keyword>
<dbReference type="PANTHER" id="PTHR45586:SF1">
    <property type="entry name" value="LIPOPOLYSACCHARIDE ASSEMBLY PROTEIN B"/>
    <property type="match status" value="1"/>
</dbReference>